<name>A0A2I0V8C8_9ASPA</name>
<evidence type="ECO:0000259" key="1">
    <source>
        <dbReference type="Pfam" id="PF00078"/>
    </source>
</evidence>
<dbReference type="InterPro" id="IPR000477">
    <property type="entry name" value="RT_dom"/>
</dbReference>
<dbReference type="Pfam" id="PF00078">
    <property type="entry name" value="RVT_1"/>
    <property type="match status" value="1"/>
</dbReference>
<gene>
    <name evidence="2" type="ORF">MA16_Dca024642</name>
</gene>
<keyword evidence="3" id="KW-1185">Reference proteome</keyword>
<dbReference type="Proteomes" id="UP000233837">
    <property type="component" value="Unassembled WGS sequence"/>
</dbReference>
<protein>
    <submittedName>
        <fullName evidence="2">Putative mitochondrial protein</fullName>
    </submittedName>
</protein>
<reference evidence="2 3" key="1">
    <citation type="journal article" date="2016" name="Sci. Rep.">
        <title>The Dendrobium catenatum Lindl. genome sequence provides insights into polysaccharide synthase, floral development and adaptive evolution.</title>
        <authorList>
            <person name="Zhang G.Q."/>
            <person name="Xu Q."/>
            <person name="Bian C."/>
            <person name="Tsai W.C."/>
            <person name="Yeh C.M."/>
            <person name="Liu K.W."/>
            <person name="Yoshida K."/>
            <person name="Zhang L.S."/>
            <person name="Chang S.B."/>
            <person name="Chen F."/>
            <person name="Shi Y."/>
            <person name="Su Y.Y."/>
            <person name="Zhang Y.Q."/>
            <person name="Chen L.J."/>
            <person name="Yin Y."/>
            <person name="Lin M."/>
            <person name="Huang H."/>
            <person name="Deng H."/>
            <person name="Wang Z.W."/>
            <person name="Zhu S.L."/>
            <person name="Zhao X."/>
            <person name="Deng C."/>
            <person name="Niu S.C."/>
            <person name="Huang J."/>
            <person name="Wang M."/>
            <person name="Liu G.H."/>
            <person name="Yang H.J."/>
            <person name="Xiao X.J."/>
            <person name="Hsiao Y.Y."/>
            <person name="Wu W.L."/>
            <person name="Chen Y.Y."/>
            <person name="Mitsuda N."/>
            <person name="Ohme-Takagi M."/>
            <person name="Luo Y.B."/>
            <person name="Van de Peer Y."/>
            <person name="Liu Z.J."/>
        </authorList>
    </citation>
    <scope>NUCLEOTIDE SEQUENCE [LARGE SCALE GENOMIC DNA]</scope>
    <source>
        <tissue evidence="2">The whole plant</tissue>
    </source>
</reference>
<dbReference type="EMBL" id="KZ504076">
    <property type="protein sequence ID" value="PKU59665.1"/>
    <property type="molecule type" value="Genomic_DNA"/>
</dbReference>
<evidence type="ECO:0000313" key="3">
    <source>
        <dbReference type="Proteomes" id="UP000233837"/>
    </source>
</evidence>
<evidence type="ECO:0000313" key="2">
    <source>
        <dbReference type="EMBL" id="PKU59665.1"/>
    </source>
</evidence>
<dbReference type="AlphaFoldDB" id="A0A2I0V8C8"/>
<reference evidence="2 3" key="2">
    <citation type="journal article" date="2017" name="Nature">
        <title>The Apostasia genome and the evolution of orchids.</title>
        <authorList>
            <person name="Zhang G.Q."/>
            <person name="Liu K.W."/>
            <person name="Li Z."/>
            <person name="Lohaus R."/>
            <person name="Hsiao Y.Y."/>
            <person name="Niu S.C."/>
            <person name="Wang J.Y."/>
            <person name="Lin Y.C."/>
            <person name="Xu Q."/>
            <person name="Chen L.J."/>
            <person name="Yoshida K."/>
            <person name="Fujiwara S."/>
            <person name="Wang Z.W."/>
            <person name="Zhang Y.Q."/>
            <person name="Mitsuda N."/>
            <person name="Wang M."/>
            <person name="Liu G.H."/>
            <person name="Pecoraro L."/>
            <person name="Huang H.X."/>
            <person name="Xiao X.J."/>
            <person name="Lin M."/>
            <person name="Wu X.Y."/>
            <person name="Wu W.L."/>
            <person name="Chen Y.Y."/>
            <person name="Chang S.B."/>
            <person name="Sakamoto S."/>
            <person name="Ohme-Takagi M."/>
            <person name="Yagi M."/>
            <person name="Zeng S.J."/>
            <person name="Shen C.Y."/>
            <person name="Yeh C.M."/>
            <person name="Luo Y.B."/>
            <person name="Tsai W.C."/>
            <person name="Van de Peer Y."/>
            <person name="Liu Z.J."/>
        </authorList>
    </citation>
    <scope>NUCLEOTIDE SEQUENCE [LARGE SCALE GENOMIC DNA]</scope>
    <source>
        <tissue evidence="2">The whole plant</tissue>
    </source>
</reference>
<accession>A0A2I0V8C8</accession>
<sequence>MERIPSGLMLKVGAVKGFHSHPYLFILCSQLLSNAIEQRGQSLGIHISSSGPKISHLLYAEDVLIFYLASIALANALKTIVEEFCKWIGQRVNFSKSQIIFGKVVRYPMKKKIARVLGFKVVKKMN</sequence>
<proteinExistence type="predicted"/>
<organism evidence="2 3">
    <name type="scientific">Dendrobium catenatum</name>
    <dbReference type="NCBI Taxonomy" id="906689"/>
    <lineage>
        <taxon>Eukaryota</taxon>
        <taxon>Viridiplantae</taxon>
        <taxon>Streptophyta</taxon>
        <taxon>Embryophyta</taxon>
        <taxon>Tracheophyta</taxon>
        <taxon>Spermatophyta</taxon>
        <taxon>Magnoliopsida</taxon>
        <taxon>Liliopsida</taxon>
        <taxon>Asparagales</taxon>
        <taxon>Orchidaceae</taxon>
        <taxon>Epidendroideae</taxon>
        <taxon>Malaxideae</taxon>
        <taxon>Dendrobiinae</taxon>
        <taxon>Dendrobium</taxon>
    </lineage>
</organism>
<feature type="domain" description="Reverse transcriptase" evidence="1">
    <location>
        <begin position="13"/>
        <end position="121"/>
    </location>
</feature>